<dbReference type="RefSeq" id="WP_266100190.1">
    <property type="nucleotide sequence ID" value="NZ_AP022869.1"/>
</dbReference>
<accession>A0A6F8XCE2</accession>
<keyword evidence="2" id="KW-1185">Reference proteome</keyword>
<proteinExistence type="predicted"/>
<organism evidence="1 2">
    <name type="scientific">Vreelandella aquamarina</name>
    <dbReference type="NCBI Taxonomy" id="77097"/>
    <lineage>
        <taxon>Bacteria</taxon>
        <taxon>Pseudomonadati</taxon>
        <taxon>Pseudomonadota</taxon>
        <taxon>Gammaproteobacteria</taxon>
        <taxon>Oceanospirillales</taxon>
        <taxon>Halomonadaceae</taxon>
        <taxon>Vreelandella</taxon>
    </lineage>
</organism>
<reference evidence="1 2" key="1">
    <citation type="submission" date="2020-03" db="EMBL/GenBank/DDBJ databases">
        <title>Complete Genome Sequence of Halomonas meridiana strain Eplume2, isolated from hydrothermal-plume in the north east Pacific Ocean.</title>
        <authorList>
            <person name="Kurihara Y."/>
            <person name="Kawai S."/>
            <person name="Sakai A."/>
            <person name="Galipon J."/>
            <person name="Arakawa K."/>
        </authorList>
    </citation>
    <scope>NUCLEOTIDE SEQUENCE [LARGE SCALE GENOMIC DNA]</scope>
    <source>
        <strain evidence="1 2">Eplume2</strain>
    </source>
</reference>
<evidence type="ECO:0000313" key="1">
    <source>
        <dbReference type="EMBL" id="BCB71778.1"/>
    </source>
</evidence>
<protein>
    <submittedName>
        <fullName evidence="1">Uncharacterized protein</fullName>
    </submittedName>
</protein>
<dbReference type="AlphaFoldDB" id="A0A6F8XCE2"/>
<evidence type="ECO:0000313" key="2">
    <source>
        <dbReference type="Proteomes" id="UP000501053"/>
    </source>
</evidence>
<dbReference type="Proteomes" id="UP000501053">
    <property type="component" value="Chromosome"/>
</dbReference>
<sequence>MKVTEKVEVDAVTNVRCDVCLNSTQTVNGGLEFATLQAHWGYGC</sequence>
<gene>
    <name evidence="1" type="ORF">HMEPL2_21290</name>
</gene>
<name>A0A6F8XCE2_9GAMM</name>
<dbReference type="EMBL" id="AP022869">
    <property type="protein sequence ID" value="BCB71778.1"/>
    <property type="molecule type" value="Genomic_DNA"/>
</dbReference>